<reference evidence="3 4" key="1">
    <citation type="journal article" date="2019" name="Int. J. Syst. Evol. Microbiol.">
        <title>The Global Catalogue of Microorganisms (GCM) 10K type strain sequencing project: providing services to taxonomists for standard genome sequencing and annotation.</title>
        <authorList>
            <consortium name="The Broad Institute Genomics Platform"/>
            <consortium name="The Broad Institute Genome Sequencing Center for Infectious Disease"/>
            <person name="Wu L."/>
            <person name="Ma J."/>
        </authorList>
    </citation>
    <scope>NUCLEOTIDE SEQUENCE [LARGE SCALE GENOMIC DNA]</scope>
    <source>
        <strain evidence="3 4">JCM 10696</strain>
    </source>
</reference>
<feature type="transmembrane region" description="Helical" evidence="2">
    <location>
        <begin position="131"/>
        <end position="164"/>
    </location>
</feature>
<feature type="transmembrane region" description="Helical" evidence="2">
    <location>
        <begin position="97"/>
        <end position="119"/>
    </location>
</feature>
<comment type="caution">
    <text evidence="3">The sequence shown here is derived from an EMBL/GenBank/DDBJ whole genome shotgun (WGS) entry which is preliminary data.</text>
</comment>
<feature type="transmembrane region" description="Helical" evidence="2">
    <location>
        <begin position="354"/>
        <end position="373"/>
    </location>
</feature>
<proteinExistence type="predicted"/>
<evidence type="ECO:0000256" key="1">
    <source>
        <dbReference type="SAM" id="MobiDB-lite"/>
    </source>
</evidence>
<feature type="transmembrane region" description="Helical" evidence="2">
    <location>
        <begin position="330"/>
        <end position="349"/>
    </location>
</feature>
<protein>
    <recommendedName>
        <fullName evidence="5">Dolichyl-phosphate-mannose-protein mannosyltransferase</fullName>
    </recommendedName>
</protein>
<organism evidence="3 4">
    <name type="scientific">Actinocorallia libanotica</name>
    <dbReference type="NCBI Taxonomy" id="46162"/>
    <lineage>
        <taxon>Bacteria</taxon>
        <taxon>Bacillati</taxon>
        <taxon>Actinomycetota</taxon>
        <taxon>Actinomycetes</taxon>
        <taxon>Streptosporangiales</taxon>
        <taxon>Thermomonosporaceae</taxon>
        <taxon>Actinocorallia</taxon>
    </lineage>
</organism>
<evidence type="ECO:0000256" key="2">
    <source>
        <dbReference type="SAM" id="Phobius"/>
    </source>
</evidence>
<name>A0ABN1QAV4_9ACTN</name>
<keyword evidence="2" id="KW-1133">Transmembrane helix</keyword>
<keyword evidence="4" id="KW-1185">Reference proteome</keyword>
<dbReference type="EMBL" id="BAAAHH010000002">
    <property type="protein sequence ID" value="GAA0939834.1"/>
    <property type="molecule type" value="Genomic_DNA"/>
</dbReference>
<feature type="region of interest" description="Disordered" evidence="1">
    <location>
        <begin position="504"/>
        <end position="531"/>
    </location>
</feature>
<dbReference type="RefSeq" id="WP_344236896.1">
    <property type="nucleotide sequence ID" value="NZ_BAAAHH010000002.1"/>
</dbReference>
<accession>A0ABN1QAV4</accession>
<evidence type="ECO:0000313" key="4">
    <source>
        <dbReference type="Proteomes" id="UP001500665"/>
    </source>
</evidence>
<gene>
    <name evidence="3" type="ORF">GCM10009550_08670</name>
</gene>
<feature type="compositionally biased region" description="Low complexity" evidence="1">
    <location>
        <begin position="516"/>
        <end position="531"/>
    </location>
</feature>
<feature type="transmembrane region" description="Helical" evidence="2">
    <location>
        <begin position="272"/>
        <end position="294"/>
    </location>
</feature>
<feature type="transmembrane region" description="Helical" evidence="2">
    <location>
        <begin position="176"/>
        <end position="207"/>
    </location>
</feature>
<dbReference type="Proteomes" id="UP001500665">
    <property type="component" value="Unassembled WGS sequence"/>
</dbReference>
<evidence type="ECO:0008006" key="5">
    <source>
        <dbReference type="Google" id="ProtNLM"/>
    </source>
</evidence>
<keyword evidence="2" id="KW-0812">Transmembrane</keyword>
<evidence type="ECO:0000313" key="3">
    <source>
        <dbReference type="EMBL" id="GAA0939834.1"/>
    </source>
</evidence>
<feature type="transmembrane region" description="Helical" evidence="2">
    <location>
        <begin position="402"/>
        <end position="419"/>
    </location>
</feature>
<feature type="transmembrane region" description="Helical" evidence="2">
    <location>
        <begin position="214"/>
        <end position="237"/>
    </location>
</feature>
<feature type="transmembrane region" description="Helical" evidence="2">
    <location>
        <begin position="301"/>
        <end position="318"/>
    </location>
</feature>
<keyword evidence="2" id="KW-0472">Membrane</keyword>
<sequence length="531" mass="56483">MSSVTEIRPTAGPSTHGSPNRTLRLLAFGWLVQAAFRFGLAWHRLGPTAHPDEAGYLVAARLLAGGPGADLSGHTFYQGGYPLLLTPVFWATDDPVLAYRLVMLVNALTGALAFPLAYLALKRLGNASLPLAWAAALLPAVVVFGRHALADAVLPVVVLAWLLALDRFLRGRGSAVPASLLACFACAVHSRGAIVLAVHVLALLLAVRKARRPALTALAVTALGYLAVDRLNAFLLAELYPSGSLDLGGNLLDRLLGLDGQAWALSGAAGQIWYLITSTWGLAGAGLVVVVAAALRRNPMALVLCAVTFGIAYASMAALPDENRVGNFAYGRYLSCVALAYTLVGLRALTDHRAVLGAVVVLTATAQTVTLYAGERLDNAVFIAFDFPEVIFLTRDPDSLELGLATASATALLAVFALVRRPVLALALINLVALFDITLPLRTEHSPDPTLPKGGVLTERTVPWQARAALYHQISWTKIGWYDRGRPIPPDVCTILVPRPTGTPVERTWPEHPPSWRATPGPTGTTAWTCR</sequence>